<dbReference type="Pfam" id="PF07298">
    <property type="entry name" value="NnrU"/>
    <property type="match status" value="1"/>
</dbReference>
<dbReference type="InterPro" id="IPR009915">
    <property type="entry name" value="NnrU_dom"/>
</dbReference>
<keyword evidence="3 5" id="KW-1133">Transmembrane helix</keyword>
<keyword evidence="2 5" id="KW-0812">Transmembrane</keyword>
<evidence type="ECO:0000259" key="6">
    <source>
        <dbReference type="Pfam" id="PF07298"/>
    </source>
</evidence>
<protein>
    <recommendedName>
        <fullName evidence="6">NnrU domain-containing protein</fullName>
    </recommendedName>
</protein>
<dbReference type="GO" id="GO:0016020">
    <property type="term" value="C:membrane"/>
    <property type="evidence" value="ECO:0007669"/>
    <property type="project" value="UniProtKB-SubCell"/>
</dbReference>
<evidence type="ECO:0000313" key="7">
    <source>
        <dbReference type="EMBL" id="GHD55505.1"/>
    </source>
</evidence>
<evidence type="ECO:0000256" key="5">
    <source>
        <dbReference type="SAM" id="Phobius"/>
    </source>
</evidence>
<dbReference type="AlphaFoldDB" id="A0A919CRY1"/>
<accession>A0A919CRY1</accession>
<comment type="subcellular location">
    <subcellularLocation>
        <location evidence="1">Membrane</location>
        <topology evidence="1">Multi-pass membrane protein</topology>
    </subcellularLocation>
</comment>
<evidence type="ECO:0000256" key="3">
    <source>
        <dbReference type="ARBA" id="ARBA00022989"/>
    </source>
</evidence>
<comment type="caution">
    <text evidence="7">The sequence shown here is derived from an EMBL/GenBank/DDBJ whole genome shotgun (WGS) entry which is preliminary data.</text>
</comment>
<feature type="transmembrane region" description="Helical" evidence="5">
    <location>
        <begin position="203"/>
        <end position="223"/>
    </location>
</feature>
<evidence type="ECO:0000256" key="4">
    <source>
        <dbReference type="ARBA" id="ARBA00023136"/>
    </source>
</evidence>
<evidence type="ECO:0000256" key="1">
    <source>
        <dbReference type="ARBA" id="ARBA00004141"/>
    </source>
</evidence>
<organism evidence="7 8">
    <name type="scientific">Thalassobaculum fulvum</name>
    <dbReference type="NCBI Taxonomy" id="1633335"/>
    <lineage>
        <taxon>Bacteria</taxon>
        <taxon>Pseudomonadati</taxon>
        <taxon>Pseudomonadota</taxon>
        <taxon>Alphaproteobacteria</taxon>
        <taxon>Rhodospirillales</taxon>
        <taxon>Thalassobaculaceae</taxon>
        <taxon>Thalassobaculum</taxon>
    </lineage>
</organism>
<feature type="domain" description="NnrU" evidence="6">
    <location>
        <begin position="8"/>
        <end position="228"/>
    </location>
</feature>
<feature type="transmembrane region" description="Helical" evidence="5">
    <location>
        <begin position="42"/>
        <end position="64"/>
    </location>
</feature>
<evidence type="ECO:0000256" key="2">
    <source>
        <dbReference type="ARBA" id="ARBA00022692"/>
    </source>
</evidence>
<dbReference type="EMBL" id="BMZS01000008">
    <property type="protein sequence ID" value="GHD55505.1"/>
    <property type="molecule type" value="Genomic_DNA"/>
</dbReference>
<keyword evidence="4 5" id="KW-0472">Membrane</keyword>
<proteinExistence type="predicted"/>
<reference evidence="7" key="1">
    <citation type="journal article" date="2014" name="Int. J. Syst. Evol. Microbiol.">
        <title>Complete genome sequence of Corynebacterium casei LMG S-19264T (=DSM 44701T), isolated from a smear-ripened cheese.</title>
        <authorList>
            <consortium name="US DOE Joint Genome Institute (JGI-PGF)"/>
            <person name="Walter F."/>
            <person name="Albersmeier A."/>
            <person name="Kalinowski J."/>
            <person name="Ruckert C."/>
        </authorList>
    </citation>
    <scope>NUCLEOTIDE SEQUENCE</scope>
    <source>
        <strain evidence="7">KCTC 42651</strain>
    </source>
</reference>
<gene>
    <name evidence="7" type="ORF">GCM10017083_34530</name>
</gene>
<evidence type="ECO:0000313" key="8">
    <source>
        <dbReference type="Proteomes" id="UP000630353"/>
    </source>
</evidence>
<name>A0A919CRY1_9PROT</name>
<reference evidence="7" key="2">
    <citation type="submission" date="2020-09" db="EMBL/GenBank/DDBJ databases">
        <authorList>
            <person name="Sun Q."/>
            <person name="Kim S."/>
        </authorList>
    </citation>
    <scope>NUCLEOTIDE SEQUENCE</scope>
    <source>
        <strain evidence="7">KCTC 42651</strain>
    </source>
</reference>
<feature type="transmembrane region" description="Helical" evidence="5">
    <location>
        <begin position="76"/>
        <end position="94"/>
    </location>
</feature>
<dbReference type="Proteomes" id="UP000630353">
    <property type="component" value="Unassembled WGS sequence"/>
</dbReference>
<dbReference type="RefSeq" id="WP_189991894.1">
    <property type="nucleotide sequence ID" value="NZ_BMZS01000008.1"/>
</dbReference>
<sequence length="232" mass="24907">MLGTIDALLLGLVLFVGGHFALSSPPLREPAIRAVGEERFRGLYAMLALASLLWTVLAFGKAPFVEVWSPPPWTRWIPNVVMPFAAVLLVAGVTTRNPTAVGGETALDEPNPVRGILTVTRHPFLNATGLWALAHLAANGDLASMLLFGGIAVLSYGGMPAIDAKVRRRAESAWGPVVLTTSRTPFLAAAQGRVRVDWRGIGLWRPALGLLLWAALYGLHPMYAGVWPHPVL</sequence>
<keyword evidence="8" id="KW-1185">Reference proteome</keyword>